<dbReference type="InterPro" id="IPR023631">
    <property type="entry name" value="Amidase_dom"/>
</dbReference>
<organism evidence="2 3">
    <name type="scientific">Alkalicella caledoniensis</name>
    <dbReference type="NCBI Taxonomy" id="2731377"/>
    <lineage>
        <taxon>Bacteria</taxon>
        <taxon>Bacillati</taxon>
        <taxon>Bacillota</taxon>
        <taxon>Clostridia</taxon>
        <taxon>Eubacteriales</taxon>
        <taxon>Proteinivoracaceae</taxon>
        <taxon>Alkalicella</taxon>
    </lineage>
</organism>
<dbReference type="Gene3D" id="3.90.1300.10">
    <property type="entry name" value="Amidase signature (AS) domain"/>
    <property type="match status" value="1"/>
</dbReference>
<name>A0A7G9W418_ALKCA</name>
<dbReference type="InterPro" id="IPR036928">
    <property type="entry name" value="AS_sf"/>
</dbReference>
<dbReference type="RefSeq" id="WP_213167097.1">
    <property type="nucleotide sequence ID" value="NZ_CP058559.1"/>
</dbReference>
<proteinExistence type="predicted"/>
<dbReference type="KEGG" id="acae:HYG86_00895"/>
<dbReference type="AlphaFoldDB" id="A0A7G9W418"/>
<dbReference type="Proteomes" id="UP000516160">
    <property type="component" value="Chromosome"/>
</dbReference>
<reference evidence="2 3" key="1">
    <citation type="submission" date="2020-07" db="EMBL/GenBank/DDBJ databases">
        <title>Alkalicella. sp. LB2 genome.</title>
        <authorList>
            <person name="Postec A."/>
            <person name="Quemeneur M."/>
        </authorList>
    </citation>
    <scope>NUCLEOTIDE SEQUENCE [LARGE SCALE GENOMIC DNA]</scope>
    <source>
        <strain evidence="2 3">LB2</strain>
    </source>
</reference>
<evidence type="ECO:0000313" key="2">
    <source>
        <dbReference type="EMBL" id="QNO13430.1"/>
    </source>
</evidence>
<dbReference type="EMBL" id="CP058559">
    <property type="protein sequence ID" value="QNO13430.1"/>
    <property type="molecule type" value="Genomic_DNA"/>
</dbReference>
<dbReference type="Pfam" id="PF01425">
    <property type="entry name" value="Amidase"/>
    <property type="match status" value="1"/>
</dbReference>
<accession>A0A7G9W418</accession>
<evidence type="ECO:0000313" key="3">
    <source>
        <dbReference type="Proteomes" id="UP000516160"/>
    </source>
</evidence>
<keyword evidence="3" id="KW-1185">Reference proteome</keyword>
<sequence length="370" mass="40602">MGIDNLLDQVLKISKATDKAQTQLNKTVNYYRKSIMDDAVNTLRKNPKANIKLFGIKDTNQIPTSFIEKLQQTEGFIFHTVDTMAEGGRAIDIKLTNPLTGKVMTGSSSGSCINVLLGINDFAIGTDGGGSVLAPAISCGLYSIMGKGLGLRGSIKRQSTDNIEFHPGLGIISNDLELCKEAVLNLIEGNKPVNNLKYKVAIPKNGTNILPSGIDMFDLIERIIQQSHLNLEVVEIKDQLPQERNTAISLIKDIFEEEVDLIITAEGPIDYYNLGDSVLGQWGKTGQQTQQNSGKYLVKVANMVNATALSIPTEELATSIVLIAPQGIPQGLKAIDFAEKISLLYKRPQLFNKYFFESYKNNNKGFLDNF</sequence>
<protein>
    <submittedName>
        <fullName evidence="2">Amidase</fullName>
    </submittedName>
</protein>
<gene>
    <name evidence="2" type="ORF">HYG86_00895</name>
</gene>
<feature type="domain" description="Amidase" evidence="1">
    <location>
        <begin position="101"/>
        <end position="142"/>
    </location>
</feature>
<dbReference type="SUPFAM" id="SSF75304">
    <property type="entry name" value="Amidase signature (AS) enzymes"/>
    <property type="match status" value="1"/>
</dbReference>
<evidence type="ECO:0000259" key="1">
    <source>
        <dbReference type="Pfam" id="PF01425"/>
    </source>
</evidence>